<evidence type="ECO:0000313" key="2">
    <source>
        <dbReference type="EMBL" id="JAD74250.1"/>
    </source>
</evidence>
<dbReference type="AlphaFoldDB" id="A0A0A9CLJ0"/>
<organism evidence="2">
    <name type="scientific">Arundo donax</name>
    <name type="common">Giant reed</name>
    <name type="synonym">Donax arundinaceus</name>
    <dbReference type="NCBI Taxonomy" id="35708"/>
    <lineage>
        <taxon>Eukaryota</taxon>
        <taxon>Viridiplantae</taxon>
        <taxon>Streptophyta</taxon>
        <taxon>Embryophyta</taxon>
        <taxon>Tracheophyta</taxon>
        <taxon>Spermatophyta</taxon>
        <taxon>Magnoliopsida</taxon>
        <taxon>Liliopsida</taxon>
        <taxon>Poales</taxon>
        <taxon>Poaceae</taxon>
        <taxon>PACMAD clade</taxon>
        <taxon>Arundinoideae</taxon>
        <taxon>Arundineae</taxon>
        <taxon>Arundo</taxon>
    </lineage>
</organism>
<reference evidence="2" key="1">
    <citation type="submission" date="2014-09" db="EMBL/GenBank/DDBJ databases">
        <authorList>
            <person name="Magalhaes I.L.F."/>
            <person name="Oliveira U."/>
            <person name="Santos F.R."/>
            <person name="Vidigal T.H.D.A."/>
            <person name="Brescovit A.D."/>
            <person name="Santos A.J."/>
        </authorList>
    </citation>
    <scope>NUCLEOTIDE SEQUENCE</scope>
    <source>
        <tissue evidence="2">Shoot tissue taken approximately 20 cm above the soil surface</tissue>
    </source>
</reference>
<feature type="region of interest" description="Disordered" evidence="1">
    <location>
        <begin position="1"/>
        <end position="27"/>
    </location>
</feature>
<protein>
    <submittedName>
        <fullName evidence="2">Uncharacterized protein</fullName>
    </submittedName>
</protein>
<proteinExistence type="predicted"/>
<sequence length="27" mass="2858">MPFADDSGVRGAPFVDQDGNADACCWL</sequence>
<evidence type="ECO:0000256" key="1">
    <source>
        <dbReference type="SAM" id="MobiDB-lite"/>
    </source>
</evidence>
<dbReference type="EMBL" id="GBRH01223645">
    <property type="protein sequence ID" value="JAD74250.1"/>
    <property type="molecule type" value="Transcribed_RNA"/>
</dbReference>
<reference evidence="2" key="2">
    <citation type="journal article" date="2015" name="Data Brief">
        <title>Shoot transcriptome of the giant reed, Arundo donax.</title>
        <authorList>
            <person name="Barrero R.A."/>
            <person name="Guerrero F.D."/>
            <person name="Moolhuijzen P."/>
            <person name="Goolsby J.A."/>
            <person name="Tidwell J."/>
            <person name="Bellgard S.E."/>
            <person name="Bellgard M.I."/>
        </authorList>
    </citation>
    <scope>NUCLEOTIDE SEQUENCE</scope>
    <source>
        <tissue evidence="2">Shoot tissue taken approximately 20 cm above the soil surface</tissue>
    </source>
</reference>
<accession>A0A0A9CLJ0</accession>
<name>A0A0A9CLJ0_ARUDO</name>